<evidence type="ECO:0000256" key="2">
    <source>
        <dbReference type="SAM" id="SignalP"/>
    </source>
</evidence>
<dbReference type="PROSITE" id="PS01186">
    <property type="entry name" value="EGF_2"/>
    <property type="match status" value="1"/>
</dbReference>
<organism evidence="4 5">
    <name type="scientific">Porites evermanni</name>
    <dbReference type="NCBI Taxonomy" id="104178"/>
    <lineage>
        <taxon>Eukaryota</taxon>
        <taxon>Metazoa</taxon>
        <taxon>Cnidaria</taxon>
        <taxon>Anthozoa</taxon>
        <taxon>Hexacorallia</taxon>
        <taxon>Scleractinia</taxon>
        <taxon>Fungiina</taxon>
        <taxon>Poritidae</taxon>
        <taxon>Porites</taxon>
    </lineage>
</organism>
<feature type="domain" description="EGF-like" evidence="3">
    <location>
        <begin position="105"/>
        <end position="143"/>
    </location>
</feature>
<evidence type="ECO:0000256" key="1">
    <source>
        <dbReference type="PROSITE-ProRule" id="PRU00076"/>
    </source>
</evidence>
<dbReference type="Proteomes" id="UP001159427">
    <property type="component" value="Unassembled WGS sequence"/>
</dbReference>
<comment type="caution">
    <text evidence="1">Lacks conserved residue(s) required for the propagation of feature annotation.</text>
</comment>
<evidence type="ECO:0000313" key="5">
    <source>
        <dbReference type="Proteomes" id="UP001159427"/>
    </source>
</evidence>
<proteinExistence type="predicted"/>
<dbReference type="InterPro" id="IPR000742">
    <property type="entry name" value="EGF"/>
</dbReference>
<dbReference type="Gene3D" id="2.10.25.10">
    <property type="entry name" value="Laminin"/>
    <property type="match status" value="1"/>
</dbReference>
<comment type="caution">
    <text evidence="4">The sequence shown here is derived from an EMBL/GenBank/DDBJ whole genome shotgun (WGS) entry which is preliminary data.</text>
</comment>
<name>A0ABN8SL91_9CNID</name>
<dbReference type="Pfam" id="PF00008">
    <property type="entry name" value="EGF"/>
    <property type="match status" value="1"/>
</dbReference>
<keyword evidence="2" id="KW-0732">Signal</keyword>
<dbReference type="EMBL" id="CALNXI010003127">
    <property type="protein sequence ID" value="CAH3192263.1"/>
    <property type="molecule type" value="Genomic_DNA"/>
</dbReference>
<evidence type="ECO:0000259" key="3">
    <source>
        <dbReference type="PROSITE" id="PS50026"/>
    </source>
</evidence>
<dbReference type="PROSITE" id="PS00022">
    <property type="entry name" value="EGF_1"/>
    <property type="match status" value="1"/>
</dbReference>
<keyword evidence="1" id="KW-0245">EGF-like domain</keyword>
<keyword evidence="5" id="KW-1185">Reference proteome</keyword>
<feature type="signal peptide" evidence="2">
    <location>
        <begin position="1"/>
        <end position="16"/>
    </location>
</feature>
<feature type="chain" id="PRO_5045509975" description="EGF-like domain-containing protein" evidence="2">
    <location>
        <begin position="17"/>
        <end position="300"/>
    </location>
</feature>
<reference evidence="4 5" key="1">
    <citation type="submission" date="2022-05" db="EMBL/GenBank/DDBJ databases">
        <authorList>
            <consortium name="Genoscope - CEA"/>
            <person name="William W."/>
        </authorList>
    </citation>
    <scope>NUCLEOTIDE SEQUENCE [LARGE SCALE GENOMIC DNA]</scope>
</reference>
<protein>
    <recommendedName>
        <fullName evidence="3">EGF-like domain-containing protein</fullName>
    </recommendedName>
</protein>
<keyword evidence="1" id="KW-1015">Disulfide bond</keyword>
<dbReference type="SUPFAM" id="SSF57196">
    <property type="entry name" value="EGF/Laminin"/>
    <property type="match status" value="1"/>
</dbReference>
<feature type="disulfide bond" evidence="1">
    <location>
        <begin position="114"/>
        <end position="131"/>
    </location>
</feature>
<sequence>MINFLVFWSIAATIFAAEENSRSSYLITRENKRLEGHTVKKVDSTSFMLCSQACLRHSWCTSTNFIESFGKSGTEGNCELQMHKFFSINDDTKLIDQPGATFSMFLKGCLMTGCLNGGSCVFLEEKETFACACKVPWSGEKCELDNWKKINTVPVCFGARNDSYGTFHITESGLINTFKLVHVNGSVLCSEHVLPSYWGSNHTNYGNTTLLTVITFQNRTALWLADYKMGEPHICKYSYAIKGTGVNATELVFNELPSPISAFVGQEFQIWFGQDLANCTEDNNSGQTCVDVYALYASTR</sequence>
<gene>
    <name evidence="4" type="ORF">PEVE_00023572</name>
</gene>
<feature type="disulfide bond" evidence="1">
    <location>
        <begin position="133"/>
        <end position="142"/>
    </location>
</feature>
<dbReference type="PROSITE" id="PS50026">
    <property type="entry name" value="EGF_3"/>
    <property type="match status" value="1"/>
</dbReference>
<evidence type="ECO:0000313" key="4">
    <source>
        <dbReference type="EMBL" id="CAH3192263.1"/>
    </source>
</evidence>
<accession>A0ABN8SL91</accession>